<dbReference type="InterPro" id="IPR005494">
    <property type="entry name" value="GSPS_pre-ATP-grasp-like_dom"/>
</dbReference>
<keyword evidence="5" id="KW-0460">Magnesium</keyword>
<keyword evidence="1" id="KW-0436">Ligase</keyword>
<evidence type="ECO:0000259" key="6">
    <source>
        <dbReference type="Pfam" id="PF03738"/>
    </source>
</evidence>
<evidence type="ECO:0000256" key="4">
    <source>
        <dbReference type="ARBA" id="ARBA00022840"/>
    </source>
</evidence>
<evidence type="ECO:0000313" key="7">
    <source>
        <dbReference type="EMBL" id="STK48654.1"/>
    </source>
</evidence>
<dbReference type="SUPFAM" id="SSF56059">
    <property type="entry name" value="Glutathione synthetase ATP-binding domain-like"/>
    <property type="match status" value="1"/>
</dbReference>
<dbReference type="EMBL" id="UGED01000001">
    <property type="protein sequence ID" value="STK48654.1"/>
    <property type="molecule type" value="Genomic_DNA"/>
</dbReference>
<dbReference type="Proteomes" id="UP000254052">
    <property type="component" value="Unassembled WGS sequence"/>
</dbReference>
<name>A0A376ZH99_ECOLX</name>
<dbReference type="AlphaFoldDB" id="A0A376ZH99"/>
<feature type="domain" description="Glutathionylspermidine synthase pre-ATP-grasp-like" evidence="6">
    <location>
        <begin position="32"/>
        <end position="104"/>
    </location>
</feature>
<gene>
    <name evidence="7" type="ORF">NCTC9962_00033</name>
</gene>
<keyword evidence="2" id="KW-0479">Metal-binding</keyword>
<keyword evidence="4" id="KW-0067">ATP-binding</keyword>
<accession>A0A376ZH99</accession>
<proteinExistence type="predicted"/>
<reference evidence="7 8" key="1">
    <citation type="submission" date="2018-06" db="EMBL/GenBank/DDBJ databases">
        <authorList>
            <consortium name="Pathogen Informatics"/>
            <person name="Doyle S."/>
        </authorList>
    </citation>
    <scope>NUCLEOTIDE SEQUENCE [LARGE SCALE GENOMIC DNA]</scope>
    <source>
        <strain evidence="7 8">NCTC9962</strain>
    </source>
</reference>
<sequence>MEEHYLQQGTSTAVVESSRITRTCCPLILRKDDHPQMEKYVVKPIFSREGANVSIIENGKTIEAAEGPYGEEGMIVQQFHPLPKFGDSYMLIGSWLVNDQPAGIWHS</sequence>
<protein>
    <submittedName>
        <fullName evidence="7">Glutathionylspermidine synthase</fullName>
    </submittedName>
</protein>
<dbReference type="Pfam" id="PF03738">
    <property type="entry name" value="GSP_synth"/>
    <property type="match status" value="1"/>
</dbReference>
<organism evidence="7 8">
    <name type="scientific">Escherichia coli</name>
    <dbReference type="NCBI Taxonomy" id="562"/>
    <lineage>
        <taxon>Bacteria</taxon>
        <taxon>Pseudomonadati</taxon>
        <taxon>Pseudomonadota</taxon>
        <taxon>Gammaproteobacteria</taxon>
        <taxon>Enterobacterales</taxon>
        <taxon>Enterobacteriaceae</taxon>
        <taxon>Escherichia</taxon>
    </lineage>
</organism>
<evidence type="ECO:0000256" key="2">
    <source>
        <dbReference type="ARBA" id="ARBA00022723"/>
    </source>
</evidence>
<evidence type="ECO:0000313" key="8">
    <source>
        <dbReference type="Proteomes" id="UP000254052"/>
    </source>
</evidence>
<evidence type="ECO:0000256" key="3">
    <source>
        <dbReference type="ARBA" id="ARBA00022741"/>
    </source>
</evidence>
<dbReference type="Gene3D" id="3.30.1490.330">
    <property type="match status" value="1"/>
</dbReference>
<evidence type="ECO:0000256" key="5">
    <source>
        <dbReference type="ARBA" id="ARBA00022842"/>
    </source>
</evidence>
<dbReference type="GO" id="GO:0005524">
    <property type="term" value="F:ATP binding"/>
    <property type="evidence" value="ECO:0007669"/>
    <property type="project" value="UniProtKB-KW"/>
</dbReference>
<evidence type="ECO:0000256" key="1">
    <source>
        <dbReference type="ARBA" id="ARBA00022598"/>
    </source>
</evidence>
<dbReference type="GO" id="GO:0016874">
    <property type="term" value="F:ligase activity"/>
    <property type="evidence" value="ECO:0007669"/>
    <property type="project" value="UniProtKB-KW"/>
</dbReference>
<dbReference type="GO" id="GO:0046872">
    <property type="term" value="F:metal ion binding"/>
    <property type="evidence" value="ECO:0007669"/>
    <property type="project" value="UniProtKB-KW"/>
</dbReference>
<keyword evidence="3" id="KW-0547">Nucleotide-binding</keyword>